<evidence type="ECO:0000259" key="3">
    <source>
        <dbReference type="Pfam" id="PF13439"/>
    </source>
</evidence>
<dbReference type="OrthoDB" id="9771846at2"/>
<gene>
    <name evidence="4" type="ORF">FK219_011865</name>
</gene>
<dbReference type="RefSeq" id="WP_152584127.1">
    <property type="nucleotide sequence ID" value="NZ_VIKT02000025.1"/>
</dbReference>
<dbReference type="PANTHER" id="PTHR12526:SF510">
    <property type="entry name" value="D-INOSITOL 3-PHOSPHATE GLYCOSYLTRANSFERASE"/>
    <property type="match status" value="1"/>
</dbReference>
<reference evidence="4 5" key="1">
    <citation type="submission" date="2020-03" db="EMBL/GenBank/DDBJ databases">
        <title>Chryseoglobus sp. isolated from a deep-sea seamount.</title>
        <authorList>
            <person name="Zhang D.-C."/>
        </authorList>
    </citation>
    <scope>NUCLEOTIDE SEQUENCE [LARGE SCALE GENOMIC DNA]</scope>
    <source>
        <strain evidence="4 5">KN1116</strain>
    </source>
</reference>
<dbReference type="Pfam" id="PF13439">
    <property type="entry name" value="Glyco_transf_4"/>
    <property type="match status" value="1"/>
</dbReference>
<keyword evidence="2" id="KW-0808">Transferase</keyword>
<feature type="domain" description="Glycosyltransferase subfamily 4-like N-terminal" evidence="3">
    <location>
        <begin position="18"/>
        <end position="176"/>
    </location>
</feature>
<dbReference type="Gene3D" id="3.40.50.2000">
    <property type="entry name" value="Glycogen Phosphorylase B"/>
    <property type="match status" value="2"/>
</dbReference>
<dbReference type="Pfam" id="PF13692">
    <property type="entry name" value="Glyco_trans_1_4"/>
    <property type="match status" value="1"/>
</dbReference>
<dbReference type="PANTHER" id="PTHR12526">
    <property type="entry name" value="GLYCOSYLTRANSFERASE"/>
    <property type="match status" value="1"/>
</dbReference>
<evidence type="ECO:0000313" key="4">
    <source>
        <dbReference type="EMBL" id="NHF63919.1"/>
    </source>
</evidence>
<protein>
    <submittedName>
        <fullName evidence="4">Glycosyltransferase</fullName>
    </submittedName>
</protein>
<comment type="caution">
    <text evidence="4">The sequence shown here is derived from an EMBL/GenBank/DDBJ whole genome shotgun (WGS) entry which is preliminary data.</text>
</comment>
<dbReference type="GO" id="GO:0016757">
    <property type="term" value="F:glycosyltransferase activity"/>
    <property type="evidence" value="ECO:0007669"/>
    <property type="project" value="UniProtKB-KW"/>
</dbReference>
<dbReference type="Proteomes" id="UP000818266">
    <property type="component" value="Unassembled WGS sequence"/>
</dbReference>
<name>A0A9E5ML01_9MICO</name>
<dbReference type="CDD" id="cd03801">
    <property type="entry name" value="GT4_PimA-like"/>
    <property type="match status" value="1"/>
</dbReference>
<evidence type="ECO:0000256" key="2">
    <source>
        <dbReference type="ARBA" id="ARBA00022679"/>
    </source>
</evidence>
<accession>A0A9E5ML01</accession>
<evidence type="ECO:0000256" key="1">
    <source>
        <dbReference type="ARBA" id="ARBA00022676"/>
    </source>
</evidence>
<dbReference type="InterPro" id="IPR028098">
    <property type="entry name" value="Glyco_trans_4-like_N"/>
</dbReference>
<proteinExistence type="predicted"/>
<sequence>MASPQNVVIVGPTHPHTGGIAQHNTRLAHELLQRGVNTRIESWSAQYPRRSRNGLGELPADKPELPLFPHVVERLKWYSPLSWISLRRRLRNADTSIFAVVTPFHAVPYAPSLIGRVATERVAIVHNVVPHESSRLDRFLMRWMLTRMDRLIVHNEAQAELARGLGVKASCVTVSPLPFPGIGEGSEPTPPPYLTSTGPLRLLFFGMVRHYKGLDHLLEALALTDSVELEVAGHFWEPVDKYQEQIHRLGISDRVQLRDGYVETTEMAAIFARNDVVVLPYRSGTSSIVTDLAFAHLRPVIVTDVGDLSDEIEEAVTGLVVPPLDTRALADAIQKASDRALLSEMSNGVARRPDKSVAEWALYVSCVLRD</sequence>
<dbReference type="SUPFAM" id="SSF53756">
    <property type="entry name" value="UDP-Glycosyltransferase/glycogen phosphorylase"/>
    <property type="match status" value="1"/>
</dbReference>
<dbReference type="EMBL" id="VIKT02000025">
    <property type="protein sequence ID" value="NHF63919.1"/>
    <property type="molecule type" value="Genomic_DNA"/>
</dbReference>
<evidence type="ECO:0000313" key="5">
    <source>
        <dbReference type="Proteomes" id="UP000818266"/>
    </source>
</evidence>
<keyword evidence="1" id="KW-0328">Glycosyltransferase</keyword>
<organism evidence="4 5">
    <name type="scientific">Microcella pacifica</name>
    <dbReference type="NCBI Taxonomy" id="2591847"/>
    <lineage>
        <taxon>Bacteria</taxon>
        <taxon>Bacillati</taxon>
        <taxon>Actinomycetota</taxon>
        <taxon>Actinomycetes</taxon>
        <taxon>Micrococcales</taxon>
        <taxon>Microbacteriaceae</taxon>
        <taxon>Microcella</taxon>
    </lineage>
</organism>
<keyword evidence="5" id="KW-1185">Reference proteome</keyword>
<dbReference type="AlphaFoldDB" id="A0A9E5ML01"/>